<comment type="caution">
    <text evidence="1">The sequence shown here is derived from an EMBL/GenBank/DDBJ whole genome shotgun (WGS) entry which is preliminary data.</text>
</comment>
<dbReference type="RefSeq" id="WP_125422195.1">
    <property type="nucleotide sequence ID" value="NZ_RJPX01000021.1"/>
</dbReference>
<evidence type="ECO:0000313" key="1">
    <source>
        <dbReference type="EMBL" id="RSK03847.1"/>
    </source>
</evidence>
<sequence>MKKSTVLSKMESLRGAIYNLSGKMDEIRNNNYLSVDGKVYELEELKYKWENWYGAYYNEMKTIADNLLSSVEGNRAEDEVKKLTDPGYQAVLQNNLKLFESGALDVATGKALIDHYKGDWTALSLIRNALGDIWGGDNPDNAKLAQYMPIDNRERTKDLLNKFAFGIEEMNYERLMADDQFVKARVSASIDFLKSDFLDENMEAQY</sequence>
<dbReference type="AlphaFoldDB" id="A0A3R9LE92"/>
<proteinExistence type="predicted"/>
<accession>A0A3R9LE92</accession>
<evidence type="ECO:0000313" key="2">
    <source>
        <dbReference type="Proteomes" id="UP000277819"/>
    </source>
</evidence>
<name>A0A3R9LE92_STRMT</name>
<reference evidence="1 2" key="1">
    <citation type="submission" date="2018-11" db="EMBL/GenBank/DDBJ databases">
        <title>Species Designations Belie Phenotypic and Genotypic Heterogeneity in Oral Streptococci.</title>
        <authorList>
            <person name="Velsko I."/>
        </authorList>
    </citation>
    <scope>NUCLEOTIDE SEQUENCE [LARGE SCALE GENOMIC DNA]</scope>
    <source>
        <strain evidence="1 2">BCC17</strain>
    </source>
</reference>
<dbReference type="Proteomes" id="UP000277819">
    <property type="component" value="Unassembled WGS sequence"/>
</dbReference>
<organism evidence="1 2">
    <name type="scientific">Streptococcus mitis</name>
    <dbReference type="NCBI Taxonomy" id="28037"/>
    <lineage>
        <taxon>Bacteria</taxon>
        <taxon>Bacillati</taxon>
        <taxon>Bacillota</taxon>
        <taxon>Bacilli</taxon>
        <taxon>Lactobacillales</taxon>
        <taxon>Streptococcaceae</taxon>
        <taxon>Streptococcus</taxon>
        <taxon>Streptococcus mitis group</taxon>
    </lineage>
</organism>
<gene>
    <name evidence="1" type="ORF">D8787_06640</name>
</gene>
<protein>
    <submittedName>
        <fullName evidence="1">Uncharacterized protein</fullName>
    </submittedName>
</protein>
<dbReference type="EMBL" id="RJPX01000021">
    <property type="protein sequence ID" value="RSK03847.1"/>
    <property type="molecule type" value="Genomic_DNA"/>
</dbReference>